<gene>
    <name evidence="3" type="ORF">ISN45_Aa04g009190</name>
</gene>
<sequence>MPLVHITPSHEKPFSWQVACGKRFATVKRHEANHGQDVAEYFGKIKVMWDDLDDYEPFIDCCCSSPTCPQRIKQQTRRDLEHIHQFLMGLDASRFGTTRTNILSRLNRDTDMTLDQVYSEVVAEERHLLIARSKEERIEAVCFAVKAGVNAIASVTRLSQGPCTHCVSPITRGRGRGRNSYRANNAQVAFEDEFSDMPDVSKETWAAIKGILKSEHSTSHGKLSGKRSCVEFLLDSGASHYMTGDDDLLVDTHDISQRPHFEDADWRRGSDSPESAPLDSSDKPLSTNEPVVVTSDDASDDVSVDNSTDSDTPLPVTTDSFDIGTEPLAVTMVDEPGTYMQAVQILEWRKAMRKEIDALEFNETWTLERLPHGVKALGSKWVYRLKFNLDGTFEQYKARLVALGNHQKEGVDFSKTFAPVAKLQTVRTILGVASVKHWELHQIDVHNAFLHGDLDEDIYMKPPPGSLPSDSSLVSHGPDGIFLCQRKYYLDIIEECGLSGARPVDTPLEQNHKSLVSTSEPFEAPDQYRRLVGRLVYLTHTRPELSYAVNNLAQFMQVPLIDHWEAAQRLVRYLKSSPGQGILLSFMAPLQVNAYCDSDYNSCPKTRTKLQIHVLPASLGPVVVLVPGPVQSPSSSSSPTSSLLADSPVNNAPHNQLGPSPAPYSAASDSSVWIGFCSFISLLTLLVVV</sequence>
<dbReference type="AlphaFoldDB" id="A0A8T2A7S3"/>
<evidence type="ECO:0000313" key="4">
    <source>
        <dbReference type="Proteomes" id="UP000694240"/>
    </source>
</evidence>
<evidence type="ECO:0000256" key="1">
    <source>
        <dbReference type="SAM" id="MobiDB-lite"/>
    </source>
</evidence>
<keyword evidence="3" id="KW-0695">RNA-directed DNA polymerase</keyword>
<feature type="region of interest" description="Disordered" evidence="1">
    <location>
        <begin position="260"/>
        <end position="320"/>
    </location>
</feature>
<evidence type="ECO:0000259" key="2">
    <source>
        <dbReference type="Pfam" id="PF07727"/>
    </source>
</evidence>
<dbReference type="GO" id="GO:0003964">
    <property type="term" value="F:RNA-directed DNA polymerase activity"/>
    <property type="evidence" value="ECO:0007669"/>
    <property type="project" value="UniProtKB-KW"/>
</dbReference>
<dbReference type="Pfam" id="PF07727">
    <property type="entry name" value="RVT_2"/>
    <property type="match status" value="1"/>
</dbReference>
<dbReference type="InterPro" id="IPR013103">
    <property type="entry name" value="RVT_2"/>
</dbReference>
<organism evidence="3 4">
    <name type="scientific">Arabidopsis thaliana x Arabidopsis arenosa</name>
    <dbReference type="NCBI Taxonomy" id="1240361"/>
    <lineage>
        <taxon>Eukaryota</taxon>
        <taxon>Viridiplantae</taxon>
        <taxon>Streptophyta</taxon>
        <taxon>Embryophyta</taxon>
        <taxon>Tracheophyta</taxon>
        <taxon>Spermatophyta</taxon>
        <taxon>Magnoliopsida</taxon>
        <taxon>eudicotyledons</taxon>
        <taxon>Gunneridae</taxon>
        <taxon>Pentapetalae</taxon>
        <taxon>rosids</taxon>
        <taxon>malvids</taxon>
        <taxon>Brassicales</taxon>
        <taxon>Brassicaceae</taxon>
        <taxon>Camelineae</taxon>
        <taxon>Arabidopsis</taxon>
    </lineage>
</organism>
<feature type="compositionally biased region" description="Basic and acidic residues" evidence="1">
    <location>
        <begin position="260"/>
        <end position="271"/>
    </location>
</feature>
<protein>
    <submittedName>
        <fullName evidence="3">Reverse transcriptase RNA-dependent DNA polymerase</fullName>
    </submittedName>
</protein>
<keyword evidence="4" id="KW-1185">Reference proteome</keyword>
<dbReference type="EMBL" id="JAEFBK010000009">
    <property type="protein sequence ID" value="KAG7568082.1"/>
    <property type="molecule type" value="Genomic_DNA"/>
</dbReference>
<feature type="compositionally biased region" description="Low complexity" evidence="1">
    <location>
        <begin position="630"/>
        <end position="648"/>
    </location>
</feature>
<feature type="region of interest" description="Disordered" evidence="1">
    <location>
        <begin position="630"/>
        <end position="662"/>
    </location>
</feature>
<dbReference type="Proteomes" id="UP000694240">
    <property type="component" value="Chromosome 9"/>
</dbReference>
<comment type="caution">
    <text evidence="3">The sequence shown here is derived from an EMBL/GenBank/DDBJ whole genome shotgun (WGS) entry which is preliminary data.</text>
</comment>
<proteinExistence type="predicted"/>
<evidence type="ECO:0000313" key="3">
    <source>
        <dbReference type="EMBL" id="KAG7568082.1"/>
    </source>
</evidence>
<keyword evidence="3" id="KW-0808">Transferase</keyword>
<dbReference type="PANTHER" id="PTHR11439">
    <property type="entry name" value="GAG-POL-RELATED RETROTRANSPOSON"/>
    <property type="match status" value="1"/>
</dbReference>
<dbReference type="PANTHER" id="PTHR11439:SF470">
    <property type="entry name" value="CYSTEINE-RICH RLK (RECEPTOR-LIKE PROTEIN KINASE) 8"/>
    <property type="match status" value="1"/>
</dbReference>
<name>A0A8T2A7S3_9BRAS</name>
<feature type="domain" description="Reverse transcriptase Ty1/copia-type" evidence="2">
    <location>
        <begin position="362"/>
        <end position="467"/>
    </location>
</feature>
<feature type="compositionally biased region" description="Polar residues" evidence="1">
    <location>
        <begin position="649"/>
        <end position="658"/>
    </location>
</feature>
<accession>A0A8T2A7S3</accession>
<reference evidence="3 4" key="1">
    <citation type="submission" date="2020-12" db="EMBL/GenBank/DDBJ databases">
        <title>Concerted genomic and epigenomic changes stabilize Arabidopsis allopolyploids.</title>
        <authorList>
            <person name="Chen Z."/>
        </authorList>
    </citation>
    <scope>NUCLEOTIDE SEQUENCE [LARGE SCALE GENOMIC DNA]</scope>
    <source>
        <strain evidence="3">Allo738</strain>
        <tissue evidence="3">Leaf</tissue>
    </source>
</reference>
<keyword evidence="3" id="KW-0548">Nucleotidyltransferase</keyword>